<accession>A0A8H6M6X4</accession>
<evidence type="ECO:0000313" key="3">
    <source>
        <dbReference type="Proteomes" id="UP000521943"/>
    </source>
</evidence>
<feature type="compositionally biased region" description="Polar residues" evidence="1">
    <location>
        <begin position="52"/>
        <end position="62"/>
    </location>
</feature>
<organism evidence="2 3">
    <name type="scientific">Ephemerocybe angulata</name>
    <dbReference type="NCBI Taxonomy" id="980116"/>
    <lineage>
        <taxon>Eukaryota</taxon>
        <taxon>Fungi</taxon>
        <taxon>Dikarya</taxon>
        <taxon>Basidiomycota</taxon>
        <taxon>Agaricomycotina</taxon>
        <taxon>Agaricomycetes</taxon>
        <taxon>Agaricomycetidae</taxon>
        <taxon>Agaricales</taxon>
        <taxon>Agaricineae</taxon>
        <taxon>Psathyrellaceae</taxon>
        <taxon>Ephemerocybe</taxon>
    </lineage>
</organism>
<reference evidence="2 3" key="1">
    <citation type="submission" date="2020-07" db="EMBL/GenBank/DDBJ databases">
        <title>Comparative genomics of pyrophilous fungi reveals a link between fire events and developmental genes.</title>
        <authorList>
            <consortium name="DOE Joint Genome Institute"/>
            <person name="Steindorff A.S."/>
            <person name="Carver A."/>
            <person name="Calhoun S."/>
            <person name="Stillman K."/>
            <person name="Liu H."/>
            <person name="Lipzen A."/>
            <person name="Pangilinan J."/>
            <person name="Labutti K."/>
            <person name="Bruns T.D."/>
            <person name="Grigoriev I.V."/>
        </authorList>
    </citation>
    <scope>NUCLEOTIDE SEQUENCE [LARGE SCALE GENOMIC DNA]</scope>
    <source>
        <strain evidence="2 3">CBS 144469</strain>
    </source>
</reference>
<evidence type="ECO:0000256" key="1">
    <source>
        <dbReference type="SAM" id="MobiDB-lite"/>
    </source>
</evidence>
<dbReference type="EMBL" id="JACGCI010000023">
    <property type="protein sequence ID" value="KAF6757100.1"/>
    <property type="molecule type" value="Genomic_DNA"/>
</dbReference>
<keyword evidence="3" id="KW-1185">Reference proteome</keyword>
<gene>
    <name evidence="2" type="ORF">DFP72DRAFT_846011</name>
</gene>
<sequence length="416" mass="46545">MAKEVAQKPWTDSGWGTDSVATSKPKRFQRNHSDRLHCDVESGVESTPLGPNVQSGVESPQSPLGPMSRWSVVDSPPHWESSPLGRLHRDVESVVDSPPHSNRMSSRESSALGPTPSRCRVGSRLSTPLEPTPLRCRVGSRVHPTRTDFNAMSIAITGHLMSWPTTPKYPPPPPPRTALLQNCHPSSQPSLASNDASISALTPTAPLRHHNIHPQHYHSPTTQRHLCLHHFVAFSRDGLPQHGHSESSSSTTHHIARLFVVVLSLSLASDYTHHGPHTTDRPVIPVLWLTTCIHYLAVVLRQVLAIDQREWVRVKPGSAIHITRICLPFKIHVPPRIQKPRFYEAELEQVECDIWLYPGKDYILEASGNSQIYSFCSAPAMKPREPIEPKLSYASIGYEEEEEDVVDFDNKRRRVD</sequence>
<dbReference type="AlphaFoldDB" id="A0A8H6M6X4"/>
<feature type="region of interest" description="Disordered" evidence="1">
    <location>
        <begin position="1"/>
        <end position="132"/>
    </location>
</feature>
<comment type="caution">
    <text evidence="2">The sequence shown here is derived from an EMBL/GenBank/DDBJ whole genome shotgun (WGS) entry which is preliminary data.</text>
</comment>
<protein>
    <submittedName>
        <fullName evidence="2">Uncharacterized protein</fullName>
    </submittedName>
</protein>
<evidence type="ECO:0000313" key="2">
    <source>
        <dbReference type="EMBL" id="KAF6757100.1"/>
    </source>
</evidence>
<proteinExistence type="predicted"/>
<feature type="compositionally biased region" description="Basic and acidic residues" evidence="1">
    <location>
        <begin position="31"/>
        <end position="40"/>
    </location>
</feature>
<name>A0A8H6M6X4_9AGAR</name>
<dbReference type="Proteomes" id="UP000521943">
    <property type="component" value="Unassembled WGS sequence"/>
</dbReference>
<feature type="compositionally biased region" description="Polar residues" evidence="1">
    <location>
        <begin position="99"/>
        <end position="109"/>
    </location>
</feature>